<feature type="coiled-coil region" evidence="1">
    <location>
        <begin position="270"/>
        <end position="311"/>
    </location>
</feature>
<name>A0ABS9H3K0_9BACL</name>
<keyword evidence="1" id="KW-0175">Coiled coil</keyword>
<gene>
    <name evidence="2" type="ORF">L2716_13035</name>
</gene>
<sequence>MIADLNNQIIQIKGDIRKKHKWEVQLKEYKREYQEMHERVFNLNDQLTAEKADVDKIEGISVTSLLLTILGTKEGRLDEEKQDVAAVQLKLDEAKKSREEVNQSINDLQKKLIQVKDAERKYEQLLSAKEKYIKESGSPVSSEIYRLSEQEGDLSAFLNELSEAIHAGNAVIHALDQALHSLEKANNWGTLDMLGGGMISSAVKHNHIDDATGHIHHAQTKMRTFQKELIDVNEEADLNVDVSSLLKFADFFFDGLISDWMVQGRINDSLDKTRTQKNNIDRLLSKLQTQADQTQNRLQMIKNEKQNLIESA</sequence>
<dbReference type="Proteomes" id="UP001649381">
    <property type="component" value="Unassembled WGS sequence"/>
</dbReference>
<evidence type="ECO:0000313" key="3">
    <source>
        <dbReference type="Proteomes" id="UP001649381"/>
    </source>
</evidence>
<dbReference type="EMBL" id="JAKIJS010000001">
    <property type="protein sequence ID" value="MCF6138656.1"/>
    <property type="molecule type" value="Genomic_DNA"/>
</dbReference>
<comment type="caution">
    <text evidence="2">The sequence shown here is derived from an EMBL/GenBank/DDBJ whole genome shotgun (WGS) entry which is preliminary data.</text>
</comment>
<reference evidence="2 3" key="1">
    <citation type="submission" date="2022-01" db="EMBL/GenBank/DDBJ databases">
        <title>Alkalihalobacillus sp. EGI L200015, a novel bacterium isolated from a salt lake sediment.</title>
        <authorList>
            <person name="Gao L."/>
            <person name="Fang B.-Z."/>
            <person name="Li W.-J."/>
        </authorList>
    </citation>
    <scope>NUCLEOTIDE SEQUENCE [LARGE SCALE GENOMIC DNA]</scope>
    <source>
        <strain evidence="2 3">KCTC 12718</strain>
    </source>
</reference>
<evidence type="ECO:0000256" key="1">
    <source>
        <dbReference type="SAM" id="Coils"/>
    </source>
</evidence>
<feature type="coiled-coil region" evidence="1">
    <location>
        <begin position="19"/>
        <end position="46"/>
    </location>
</feature>
<accession>A0ABS9H3K0</accession>
<dbReference type="RefSeq" id="WP_236336034.1">
    <property type="nucleotide sequence ID" value="NZ_JAKIJS010000001.1"/>
</dbReference>
<proteinExistence type="predicted"/>
<keyword evidence="3" id="KW-1185">Reference proteome</keyword>
<evidence type="ECO:0000313" key="2">
    <source>
        <dbReference type="EMBL" id="MCF6138656.1"/>
    </source>
</evidence>
<feature type="coiled-coil region" evidence="1">
    <location>
        <begin position="77"/>
        <end position="135"/>
    </location>
</feature>
<organism evidence="2 3">
    <name type="scientific">Pseudalkalibacillus berkeleyi</name>
    <dbReference type="NCBI Taxonomy" id="1069813"/>
    <lineage>
        <taxon>Bacteria</taxon>
        <taxon>Bacillati</taxon>
        <taxon>Bacillota</taxon>
        <taxon>Bacilli</taxon>
        <taxon>Bacillales</taxon>
        <taxon>Fictibacillaceae</taxon>
        <taxon>Pseudalkalibacillus</taxon>
    </lineage>
</organism>
<protein>
    <submittedName>
        <fullName evidence="2">Uncharacterized protein</fullName>
    </submittedName>
</protein>